<dbReference type="InParanoid" id="A0A061EFB5"/>
<dbReference type="eggNOG" id="KOG0017">
    <property type="taxonomic scope" value="Eukaryota"/>
</dbReference>
<reference evidence="1 2" key="1">
    <citation type="journal article" date="2013" name="Genome Biol.">
        <title>The genome sequence of the most widely cultivated cacao type and its use to identify candidate genes regulating pod color.</title>
        <authorList>
            <person name="Motamayor J.C."/>
            <person name="Mockaitis K."/>
            <person name="Schmutz J."/>
            <person name="Haiminen N."/>
            <person name="Iii D.L."/>
            <person name="Cornejo O."/>
            <person name="Findley S.D."/>
            <person name="Zheng P."/>
            <person name="Utro F."/>
            <person name="Royaert S."/>
            <person name="Saski C."/>
            <person name="Jenkins J."/>
            <person name="Podicheti R."/>
            <person name="Zhao M."/>
            <person name="Scheffler B.E."/>
            <person name="Stack J.C."/>
            <person name="Feltus F.A."/>
            <person name="Mustiga G.M."/>
            <person name="Amores F."/>
            <person name="Phillips W."/>
            <person name="Marelli J.P."/>
            <person name="May G.D."/>
            <person name="Shapiro H."/>
            <person name="Ma J."/>
            <person name="Bustamante C.D."/>
            <person name="Schnell R.J."/>
            <person name="Main D."/>
            <person name="Gilbert D."/>
            <person name="Parida L."/>
            <person name="Kuhn D.N."/>
        </authorList>
    </citation>
    <scope>NUCLEOTIDE SEQUENCE [LARGE SCALE GENOMIC DNA]</scope>
    <source>
        <strain evidence="2">cv. Matina 1-6</strain>
    </source>
</reference>
<dbReference type="Gramene" id="EOY03323">
    <property type="protein sequence ID" value="EOY03323"/>
    <property type="gene ID" value="TCM_018230"/>
</dbReference>
<dbReference type="Proteomes" id="UP000026915">
    <property type="component" value="Chromosome 4"/>
</dbReference>
<evidence type="ECO:0000313" key="1">
    <source>
        <dbReference type="EMBL" id="EOY03323.1"/>
    </source>
</evidence>
<dbReference type="AlphaFoldDB" id="A0A061EFB5"/>
<accession>A0A061EFB5</accession>
<protein>
    <submittedName>
        <fullName evidence="1">Uncharacterized protein</fullName>
    </submittedName>
</protein>
<name>A0A061EFB5_THECC</name>
<keyword evidence="2" id="KW-1185">Reference proteome</keyword>
<proteinExistence type="predicted"/>
<evidence type="ECO:0000313" key="2">
    <source>
        <dbReference type="Proteomes" id="UP000026915"/>
    </source>
</evidence>
<dbReference type="HOGENOM" id="CLU_2659487_0_0_1"/>
<gene>
    <name evidence="1" type="ORF">TCM_018230</name>
</gene>
<organism evidence="1 2">
    <name type="scientific">Theobroma cacao</name>
    <name type="common">Cacao</name>
    <name type="synonym">Cocoa</name>
    <dbReference type="NCBI Taxonomy" id="3641"/>
    <lineage>
        <taxon>Eukaryota</taxon>
        <taxon>Viridiplantae</taxon>
        <taxon>Streptophyta</taxon>
        <taxon>Embryophyta</taxon>
        <taxon>Tracheophyta</taxon>
        <taxon>Spermatophyta</taxon>
        <taxon>Magnoliopsida</taxon>
        <taxon>eudicotyledons</taxon>
        <taxon>Gunneridae</taxon>
        <taxon>Pentapetalae</taxon>
        <taxon>rosids</taxon>
        <taxon>malvids</taxon>
        <taxon>Malvales</taxon>
        <taxon>Malvaceae</taxon>
        <taxon>Byttnerioideae</taxon>
        <taxon>Theobroma</taxon>
    </lineage>
</organism>
<sequence>MTTMEPLHKKKKQRSHQRYVLRCYHLIREIIGIGDINIERVSTEDNLADPLTKVLSQQKHDLDLEGFGIRYKGYWL</sequence>
<dbReference type="EMBL" id="CM001882">
    <property type="protein sequence ID" value="EOY03323.1"/>
    <property type="molecule type" value="Genomic_DNA"/>
</dbReference>